<dbReference type="RefSeq" id="WP_107217441.1">
    <property type="nucleotide sequence ID" value="NZ_KZ686272.1"/>
</dbReference>
<evidence type="ECO:0000313" key="2">
    <source>
        <dbReference type="EMBL" id="PST81848.1"/>
    </source>
</evidence>
<dbReference type="Proteomes" id="UP000240912">
    <property type="component" value="Unassembled WGS sequence"/>
</dbReference>
<dbReference type="AlphaFoldDB" id="A0A2T3HHC9"/>
<sequence length="171" mass="17753">MKKLFLLTALAGLLSFGASAQTTAGNKLGVGLEFGLPVGDWSDGMNIGFGGSGIMHIPISSSKLYGTINAGFINFKSKEVNGFTYDYGAIPLKAGIKYYFVPNFYGAAELGAAIGTNDGASTAFAYSPGIGVDFPVSDKTSIDLGARYEAWSANSVTNGFVGIRAAFNFGL</sequence>
<dbReference type="OrthoDB" id="668980at2"/>
<comment type="caution">
    <text evidence="2">The sequence shown here is derived from an EMBL/GenBank/DDBJ whole genome shotgun (WGS) entry which is preliminary data.</text>
</comment>
<keyword evidence="1" id="KW-0732">Signal</keyword>
<feature type="signal peptide" evidence="1">
    <location>
        <begin position="1"/>
        <end position="20"/>
    </location>
</feature>
<accession>A0A2T3HHC9</accession>
<proteinExistence type="predicted"/>
<dbReference type="SUPFAM" id="SSF56925">
    <property type="entry name" value="OMPA-like"/>
    <property type="match status" value="1"/>
</dbReference>
<feature type="chain" id="PRO_5015625506" evidence="1">
    <location>
        <begin position="21"/>
        <end position="171"/>
    </location>
</feature>
<dbReference type="EMBL" id="PYLS01000008">
    <property type="protein sequence ID" value="PST81848.1"/>
    <property type="molecule type" value="Genomic_DNA"/>
</dbReference>
<reference evidence="2 3" key="1">
    <citation type="submission" date="2018-03" db="EMBL/GenBank/DDBJ databases">
        <authorList>
            <person name="Keele B.F."/>
        </authorList>
    </citation>
    <scope>NUCLEOTIDE SEQUENCE [LARGE SCALE GENOMIC DNA]</scope>
    <source>
        <strain evidence="2 3">YL28-9</strain>
    </source>
</reference>
<organism evidence="2 3">
    <name type="scientific">Pedobacter yulinensis</name>
    <dbReference type="NCBI Taxonomy" id="2126353"/>
    <lineage>
        <taxon>Bacteria</taxon>
        <taxon>Pseudomonadati</taxon>
        <taxon>Bacteroidota</taxon>
        <taxon>Sphingobacteriia</taxon>
        <taxon>Sphingobacteriales</taxon>
        <taxon>Sphingobacteriaceae</taxon>
        <taxon>Pedobacter</taxon>
    </lineage>
</organism>
<keyword evidence="3" id="KW-1185">Reference proteome</keyword>
<dbReference type="Gene3D" id="2.40.160.20">
    <property type="match status" value="1"/>
</dbReference>
<name>A0A2T3HHC9_9SPHI</name>
<protein>
    <submittedName>
        <fullName evidence="2">Uncharacterized protein</fullName>
    </submittedName>
</protein>
<evidence type="ECO:0000313" key="3">
    <source>
        <dbReference type="Proteomes" id="UP000240912"/>
    </source>
</evidence>
<gene>
    <name evidence="2" type="ORF">C7T94_17865</name>
</gene>
<dbReference type="InterPro" id="IPR011250">
    <property type="entry name" value="OMP/PagP_B-barrel"/>
</dbReference>
<evidence type="ECO:0000256" key="1">
    <source>
        <dbReference type="SAM" id="SignalP"/>
    </source>
</evidence>